<evidence type="ECO:0000313" key="5">
    <source>
        <dbReference type="Proteomes" id="UP001321475"/>
    </source>
</evidence>
<sequence>MRIISVVTLFTPDGAYGGPTRVAVNQARELIARGHDVRLVGGCSGFDVVPSQVDGVPVTLFPVRRAVPRTGFAGLVAPQMLRWLRTATDGADLVHVHAARDLVTLPAALMALRKNVPYVLQTHGMIDASERRSAALLDAIWTRRLLRGAGAVLHLTERERSDLLDVVGGPEIQLVEVLNGVPLPASAPPRSRRTSCISPAFRHANVRRSSHGWPSRSPGATPT</sequence>
<keyword evidence="2" id="KW-0808">Transferase</keyword>
<protein>
    <recommendedName>
        <fullName evidence="3">Glycosyltransferase subfamily 4-like N-terminal domain-containing protein</fullName>
    </recommendedName>
</protein>
<dbReference type="Gene3D" id="3.40.50.2000">
    <property type="entry name" value="Glycogen Phosphorylase B"/>
    <property type="match status" value="1"/>
</dbReference>
<feature type="domain" description="Glycosyltransferase subfamily 4-like N-terminal" evidence="3">
    <location>
        <begin position="17"/>
        <end position="180"/>
    </location>
</feature>
<proteinExistence type="predicted"/>
<dbReference type="RefSeq" id="WP_286217167.1">
    <property type="nucleotide sequence ID" value="NZ_AP027729.1"/>
</dbReference>
<evidence type="ECO:0000256" key="1">
    <source>
        <dbReference type="ARBA" id="ARBA00022676"/>
    </source>
</evidence>
<gene>
    <name evidence="4" type="ORF">GCM10025865_20420</name>
</gene>
<evidence type="ECO:0000259" key="3">
    <source>
        <dbReference type="Pfam" id="PF13579"/>
    </source>
</evidence>
<reference evidence="5" key="1">
    <citation type="journal article" date="2019" name="Int. J. Syst. Evol. Microbiol.">
        <title>The Global Catalogue of Microorganisms (GCM) 10K type strain sequencing project: providing services to taxonomists for standard genome sequencing and annotation.</title>
        <authorList>
            <consortium name="The Broad Institute Genomics Platform"/>
            <consortium name="The Broad Institute Genome Sequencing Center for Infectious Disease"/>
            <person name="Wu L."/>
            <person name="Ma J."/>
        </authorList>
    </citation>
    <scope>NUCLEOTIDE SEQUENCE [LARGE SCALE GENOMIC DNA]</scope>
    <source>
        <strain evidence="5">NBRC 108565</strain>
    </source>
</reference>
<name>A0ABM8G3W8_9CELL</name>
<dbReference type="EMBL" id="AP027729">
    <property type="protein sequence ID" value="BDZ42743.1"/>
    <property type="molecule type" value="Genomic_DNA"/>
</dbReference>
<dbReference type="InterPro" id="IPR028098">
    <property type="entry name" value="Glyco_trans_4-like_N"/>
</dbReference>
<evidence type="ECO:0000256" key="2">
    <source>
        <dbReference type="ARBA" id="ARBA00022679"/>
    </source>
</evidence>
<keyword evidence="1" id="KW-0328">Glycosyltransferase</keyword>
<evidence type="ECO:0000313" key="4">
    <source>
        <dbReference type="EMBL" id="BDZ42743.1"/>
    </source>
</evidence>
<organism evidence="4 5">
    <name type="scientific">Paraoerskovia sediminicola</name>
    <dbReference type="NCBI Taxonomy" id="1138587"/>
    <lineage>
        <taxon>Bacteria</taxon>
        <taxon>Bacillati</taxon>
        <taxon>Actinomycetota</taxon>
        <taxon>Actinomycetes</taxon>
        <taxon>Micrococcales</taxon>
        <taxon>Cellulomonadaceae</taxon>
        <taxon>Paraoerskovia</taxon>
    </lineage>
</organism>
<dbReference type="SUPFAM" id="SSF53756">
    <property type="entry name" value="UDP-Glycosyltransferase/glycogen phosphorylase"/>
    <property type="match status" value="1"/>
</dbReference>
<dbReference type="Pfam" id="PF13579">
    <property type="entry name" value="Glyco_trans_4_4"/>
    <property type="match status" value="1"/>
</dbReference>
<dbReference type="Proteomes" id="UP001321475">
    <property type="component" value="Chromosome"/>
</dbReference>
<keyword evidence="5" id="KW-1185">Reference proteome</keyword>
<accession>A0ABM8G3W8</accession>